<evidence type="ECO:0000256" key="1">
    <source>
        <dbReference type="SAM" id="Phobius"/>
    </source>
</evidence>
<gene>
    <name evidence="2" type="ORF">GCM10023226_19090</name>
</gene>
<evidence type="ECO:0000313" key="2">
    <source>
        <dbReference type="EMBL" id="GAA4682109.1"/>
    </source>
</evidence>
<feature type="transmembrane region" description="Helical" evidence="1">
    <location>
        <begin position="74"/>
        <end position="91"/>
    </location>
</feature>
<reference evidence="3" key="1">
    <citation type="journal article" date="2019" name="Int. J. Syst. Evol. Microbiol.">
        <title>The Global Catalogue of Microorganisms (GCM) 10K type strain sequencing project: providing services to taxonomists for standard genome sequencing and annotation.</title>
        <authorList>
            <consortium name="The Broad Institute Genomics Platform"/>
            <consortium name="The Broad Institute Genome Sequencing Center for Infectious Disease"/>
            <person name="Wu L."/>
            <person name="Ma J."/>
        </authorList>
    </citation>
    <scope>NUCLEOTIDE SEQUENCE [LARGE SCALE GENOMIC DNA]</scope>
    <source>
        <strain evidence="3">JCM 18127</strain>
    </source>
</reference>
<protein>
    <recommendedName>
        <fullName evidence="4">SPW repeat-containing protein</fullName>
    </recommendedName>
</protein>
<keyword evidence="1" id="KW-0812">Transmembrane</keyword>
<keyword evidence="3" id="KW-1185">Reference proteome</keyword>
<keyword evidence="1" id="KW-1133">Transmembrane helix</keyword>
<feature type="transmembrane region" description="Helical" evidence="1">
    <location>
        <begin position="17"/>
        <end position="37"/>
    </location>
</feature>
<accession>A0ABP8W849</accession>
<evidence type="ECO:0008006" key="4">
    <source>
        <dbReference type="Google" id="ProtNLM"/>
    </source>
</evidence>
<dbReference type="EMBL" id="BAABIM010000002">
    <property type="protein sequence ID" value="GAA4682109.1"/>
    <property type="molecule type" value="Genomic_DNA"/>
</dbReference>
<sequence length="120" mass="12322">MVDIPDAVRWDRGMNKLAPLLATGAAMTLVVGLLTGIGWPGYVIGAVLALSLWVMLFAGSYSGTHRGVVDPVDFAIAAVVGLVIGFVVFLAGDEPGFWAVGVIMGGVLVPAGRSAQRGGR</sequence>
<comment type="caution">
    <text evidence="2">The sequence shown here is derived from an EMBL/GenBank/DDBJ whole genome shotgun (WGS) entry which is preliminary data.</text>
</comment>
<keyword evidence="1" id="KW-0472">Membrane</keyword>
<proteinExistence type="predicted"/>
<feature type="transmembrane region" description="Helical" evidence="1">
    <location>
        <begin position="97"/>
        <end position="115"/>
    </location>
</feature>
<feature type="transmembrane region" description="Helical" evidence="1">
    <location>
        <begin position="43"/>
        <end position="62"/>
    </location>
</feature>
<name>A0ABP8W849_9ACTN</name>
<organism evidence="2 3">
    <name type="scientific">Nocardioides nanhaiensis</name>
    <dbReference type="NCBI Taxonomy" id="1476871"/>
    <lineage>
        <taxon>Bacteria</taxon>
        <taxon>Bacillati</taxon>
        <taxon>Actinomycetota</taxon>
        <taxon>Actinomycetes</taxon>
        <taxon>Propionibacteriales</taxon>
        <taxon>Nocardioidaceae</taxon>
        <taxon>Nocardioides</taxon>
    </lineage>
</organism>
<dbReference type="Proteomes" id="UP001500621">
    <property type="component" value="Unassembled WGS sequence"/>
</dbReference>
<evidence type="ECO:0000313" key="3">
    <source>
        <dbReference type="Proteomes" id="UP001500621"/>
    </source>
</evidence>